<dbReference type="Ensembl" id="ENSGAGT00000036357.1">
    <property type="protein sequence ID" value="ENSGAGP00000032068.1"/>
    <property type="gene ID" value="ENSGAGG00000022983.1"/>
</dbReference>
<evidence type="ECO:0000313" key="12">
    <source>
        <dbReference type="Ensembl" id="ENSGAGP00000032068.1"/>
    </source>
</evidence>
<dbReference type="PANTHER" id="PTHR23430">
    <property type="entry name" value="HISTONE H2A"/>
    <property type="match status" value="1"/>
</dbReference>
<keyword evidence="4 10" id="KW-0158">Chromosome</keyword>
<dbReference type="GO" id="GO:0000786">
    <property type="term" value="C:nucleosome"/>
    <property type="evidence" value="ECO:0007669"/>
    <property type="project" value="UniProtKB-KW"/>
</dbReference>
<evidence type="ECO:0000313" key="13">
    <source>
        <dbReference type="Proteomes" id="UP000291020"/>
    </source>
</evidence>
<comment type="subcellular location">
    <subcellularLocation>
        <location evidence="2">Chromosome</location>
    </subcellularLocation>
    <subcellularLocation>
        <location evidence="1 10">Nucleus</location>
    </subcellularLocation>
</comment>
<dbReference type="CDD" id="cd00074">
    <property type="entry name" value="HFD_H2A"/>
    <property type="match status" value="1"/>
</dbReference>
<dbReference type="InterPro" id="IPR002119">
    <property type="entry name" value="Histone_H2A"/>
</dbReference>
<sequence>MPKTKSCGKVRAKAKSCSSWAGLRFPVGLGTGAPVYMAGILEYLTAEVLELAGNTAWDKKKKKHTRISPHLQLAIRNDKELNKLLGKVTVSQGGPGPEASCFWGQRAV</sequence>
<evidence type="ECO:0000256" key="5">
    <source>
        <dbReference type="ARBA" id="ARBA00022843"/>
    </source>
</evidence>
<evidence type="ECO:0000256" key="1">
    <source>
        <dbReference type="ARBA" id="ARBA00004123"/>
    </source>
</evidence>
<evidence type="ECO:0000256" key="4">
    <source>
        <dbReference type="ARBA" id="ARBA00022454"/>
    </source>
</evidence>
<dbReference type="SUPFAM" id="SSF47113">
    <property type="entry name" value="Histone-fold"/>
    <property type="match status" value="1"/>
</dbReference>
<dbReference type="Pfam" id="PF16211">
    <property type="entry name" value="Histone_H2A_C"/>
    <property type="match status" value="1"/>
</dbReference>
<name>A0A452IVZ1_9SAUR</name>
<reference evidence="12" key="2">
    <citation type="submission" date="2025-08" db="UniProtKB">
        <authorList>
            <consortium name="Ensembl"/>
        </authorList>
    </citation>
    <scope>IDENTIFICATION</scope>
</reference>
<evidence type="ECO:0000256" key="7">
    <source>
        <dbReference type="ARBA" id="ARBA00023125"/>
    </source>
</evidence>
<keyword evidence="5" id="KW-0832">Ubl conjugation</keyword>
<dbReference type="InterPro" id="IPR032458">
    <property type="entry name" value="Histone_H2A_CS"/>
</dbReference>
<dbReference type="Gene3D" id="1.10.20.10">
    <property type="entry name" value="Histone, subunit A"/>
    <property type="match status" value="1"/>
</dbReference>
<keyword evidence="8 10" id="KW-0539">Nucleus</keyword>
<keyword evidence="7 10" id="KW-0238">DNA-binding</keyword>
<reference evidence="12" key="3">
    <citation type="submission" date="2025-09" db="UniProtKB">
        <authorList>
            <consortium name="Ensembl"/>
        </authorList>
    </citation>
    <scope>IDENTIFICATION</scope>
</reference>
<dbReference type="InterPro" id="IPR032454">
    <property type="entry name" value="Histone_H2A_C"/>
</dbReference>
<keyword evidence="13" id="KW-1185">Reference proteome</keyword>
<keyword evidence="6" id="KW-0007">Acetylation</keyword>
<organism evidence="12 13">
    <name type="scientific">Gopherus agassizii</name>
    <name type="common">Agassiz's desert tortoise</name>
    <dbReference type="NCBI Taxonomy" id="38772"/>
    <lineage>
        <taxon>Eukaryota</taxon>
        <taxon>Metazoa</taxon>
        <taxon>Chordata</taxon>
        <taxon>Craniata</taxon>
        <taxon>Vertebrata</taxon>
        <taxon>Euteleostomi</taxon>
        <taxon>Archelosauria</taxon>
        <taxon>Testudinata</taxon>
        <taxon>Testudines</taxon>
        <taxon>Cryptodira</taxon>
        <taxon>Durocryptodira</taxon>
        <taxon>Testudinoidea</taxon>
        <taxon>Testudinidae</taxon>
        <taxon>Gopherus</taxon>
    </lineage>
</organism>
<comment type="similarity">
    <text evidence="3 10">Belongs to the histone H2A family.</text>
</comment>
<evidence type="ECO:0000259" key="11">
    <source>
        <dbReference type="Pfam" id="PF16211"/>
    </source>
</evidence>
<accession>A0A452IVZ1</accession>
<dbReference type="GO" id="GO:0046982">
    <property type="term" value="F:protein heterodimerization activity"/>
    <property type="evidence" value="ECO:0007669"/>
    <property type="project" value="InterPro"/>
</dbReference>
<dbReference type="AlphaFoldDB" id="A0A452IVZ1"/>
<evidence type="ECO:0000256" key="8">
    <source>
        <dbReference type="ARBA" id="ARBA00023242"/>
    </source>
</evidence>
<evidence type="ECO:0000256" key="3">
    <source>
        <dbReference type="ARBA" id="ARBA00010691"/>
    </source>
</evidence>
<evidence type="ECO:0000256" key="6">
    <source>
        <dbReference type="ARBA" id="ARBA00022990"/>
    </source>
</evidence>
<protein>
    <recommendedName>
        <fullName evidence="10">Histone H2A</fullName>
    </recommendedName>
</protein>
<dbReference type="PRINTS" id="PR00620">
    <property type="entry name" value="HISTONEH2A"/>
</dbReference>
<feature type="domain" description="Histone H2A C-terminal" evidence="11">
    <location>
        <begin position="79"/>
        <end position="94"/>
    </location>
</feature>
<keyword evidence="9 10" id="KW-0544">Nucleosome core</keyword>
<dbReference type="PROSITE" id="PS00046">
    <property type="entry name" value="HISTONE_H2A"/>
    <property type="match status" value="1"/>
</dbReference>
<comment type="subunit">
    <text evidence="10">The nucleosome is a histone octamer containing two molecules each of H2A, H2B, H3 and H4 assembled in one H3-H4 heterotetramer and two H2A-H2B heterodimers. The octamer wraps approximately 147 bp of DNA.</text>
</comment>
<dbReference type="STRING" id="38772.ENSGAGP00000032068"/>
<evidence type="ECO:0000256" key="9">
    <source>
        <dbReference type="ARBA" id="ARBA00023269"/>
    </source>
</evidence>
<reference evidence="13" key="1">
    <citation type="journal article" date="2017" name="PLoS ONE">
        <title>The Agassiz's desert tortoise genome provides a resource for the conservation of a threatened species.</title>
        <authorList>
            <person name="Tollis M."/>
            <person name="DeNardo D.F."/>
            <person name="Cornelius J.A."/>
            <person name="Dolby G.A."/>
            <person name="Edwards T."/>
            <person name="Henen B.T."/>
            <person name="Karl A.E."/>
            <person name="Murphy R.W."/>
            <person name="Kusumi K."/>
        </authorList>
    </citation>
    <scope>NUCLEOTIDE SEQUENCE [LARGE SCALE GENOMIC DNA]</scope>
</reference>
<dbReference type="GO" id="GO:0005634">
    <property type="term" value="C:nucleus"/>
    <property type="evidence" value="ECO:0007669"/>
    <property type="project" value="UniProtKB-SubCell"/>
</dbReference>
<dbReference type="Proteomes" id="UP000291020">
    <property type="component" value="Unassembled WGS sequence"/>
</dbReference>
<dbReference type="GO" id="GO:0030527">
    <property type="term" value="F:structural constituent of chromatin"/>
    <property type="evidence" value="ECO:0007669"/>
    <property type="project" value="InterPro"/>
</dbReference>
<proteinExistence type="inferred from homology"/>
<dbReference type="SMART" id="SM00414">
    <property type="entry name" value="H2A"/>
    <property type="match status" value="1"/>
</dbReference>
<dbReference type="GO" id="GO:0003677">
    <property type="term" value="F:DNA binding"/>
    <property type="evidence" value="ECO:0007669"/>
    <property type="project" value="UniProtKB-KW"/>
</dbReference>
<evidence type="ECO:0000256" key="10">
    <source>
        <dbReference type="RuleBase" id="RU003767"/>
    </source>
</evidence>
<evidence type="ECO:0000256" key="2">
    <source>
        <dbReference type="ARBA" id="ARBA00004286"/>
    </source>
</evidence>
<dbReference type="InterPro" id="IPR009072">
    <property type="entry name" value="Histone-fold"/>
</dbReference>